<dbReference type="Pfam" id="PF09365">
    <property type="entry name" value="DUF2461"/>
    <property type="match status" value="1"/>
</dbReference>
<protein>
    <submittedName>
        <fullName evidence="1">DUF2461 family protein</fullName>
    </submittedName>
</protein>
<organism evidence="1 2">
    <name type="scientific">Streptomyces gilvifuscus</name>
    <dbReference type="NCBI Taxonomy" id="1550617"/>
    <lineage>
        <taxon>Bacteria</taxon>
        <taxon>Bacillati</taxon>
        <taxon>Actinomycetota</taxon>
        <taxon>Actinomycetes</taxon>
        <taxon>Kitasatosporales</taxon>
        <taxon>Streptomycetaceae</taxon>
        <taxon>Streptomyces</taxon>
    </lineage>
</organism>
<dbReference type="RefSeq" id="WP_272176030.1">
    <property type="nucleotide sequence ID" value="NZ_JAQOSK010000007.1"/>
</dbReference>
<sequence>MDGAGQFTGWDEAAFDVLLRLDGEPSSELMREVRKDRERLVREPMVSLLHDLAWADPAFEDHSVWRYGKTAWWWQNQSAVVRVAPNIEIGLRFNLDGLRVQGAWWYADTLQIGRFRAAVAAEPSGSELGDLVSDLRNKGFEITGDLLKRVPRDYPTDHPRADLLRHRSLLAVRHLGCDDWLKTPEAVDRVLATHRQLSPLLSWLTANVGAERGR</sequence>
<reference evidence="1 2" key="1">
    <citation type="journal article" date="2015" name="Int. J. Syst. Evol. Microbiol.">
        <title>Streptomyces gilvifuscus sp. nov., an actinomycete that produces antibacterial compounds isolated from soil.</title>
        <authorList>
            <person name="Nguyen T.M."/>
            <person name="Kim J."/>
        </authorList>
    </citation>
    <scope>NUCLEOTIDE SEQUENCE [LARGE SCALE GENOMIC DNA]</scope>
    <source>
        <strain evidence="1 2">T113</strain>
    </source>
</reference>
<evidence type="ECO:0000313" key="2">
    <source>
        <dbReference type="Proteomes" id="UP001221328"/>
    </source>
</evidence>
<dbReference type="Proteomes" id="UP001221328">
    <property type="component" value="Unassembled WGS sequence"/>
</dbReference>
<accession>A0ABT5FVW5</accession>
<keyword evidence="2" id="KW-1185">Reference proteome</keyword>
<dbReference type="InterPro" id="IPR012808">
    <property type="entry name" value="CHP02453"/>
</dbReference>
<dbReference type="EMBL" id="JAQOSK010000007">
    <property type="protein sequence ID" value="MDC2956674.1"/>
    <property type="molecule type" value="Genomic_DNA"/>
</dbReference>
<gene>
    <name evidence="1" type="ORF">PO587_19570</name>
</gene>
<proteinExistence type="predicted"/>
<name>A0ABT5FVW5_9ACTN</name>
<evidence type="ECO:0000313" key="1">
    <source>
        <dbReference type="EMBL" id="MDC2956674.1"/>
    </source>
</evidence>
<comment type="caution">
    <text evidence="1">The sequence shown here is derived from an EMBL/GenBank/DDBJ whole genome shotgun (WGS) entry which is preliminary data.</text>
</comment>